<dbReference type="Pfam" id="PF00440">
    <property type="entry name" value="TetR_N"/>
    <property type="match status" value="1"/>
</dbReference>
<evidence type="ECO:0000313" key="4">
    <source>
        <dbReference type="EMBL" id="KEQ27753.1"/>
    </source>
</evidence>
<dbReference type="PROSITE" id="PS50977">
    <property type="entry name" value="HTH_TETR_2"/>
    <property type="match status" value="1"/>
</dbReference>
<feature type="domain" description="HTH tetR-type" evidence="3">
    <location>
        <begin position="8"/>
        <end position="68"/>
    </location>
</feature>
<dbReference type="eggNOG" id="COG1309">
    <property type="taxonomic scope" value="Bacteria"/>
</dbReference>
<name>A0A081PAN0_9BACL</name>
<evidence type="ECO:0000256" key="2">
    <source>
        <dbReference type="PROSITE-ProRule" id="PRU00335"/>
    </source>
</evidence>
<feature type="DNA-binding region" description="H-T-H motif" evidence="2">
    <location>
        <begin position="31"/>
        <end position="50"/>
    </location>
</feature>
<dbReference type="Proteomes" id="UP000028123">
    <property type="component" value="Unassembled WGS sequence"/>
</dbReference>
<organism evidence="4 5">
    <name type="scientific">Paenibacillus tyrfis</name>
    <dbReference type="NCBI Taxonomy" id="1501230"/>
    <lineage>
        <taxon>Bacteria</taxon>
        <taxon>Bacillati</taxon>
        <taxon>Bacillota</taxon>
        <taxon>Bacilli</taxon>
        <taxon>Bacillales</taxon>
        <taxon>Paenibacillaceae</taxon>
        <taxon>Paenibacillus</taxon>
    </lineage>
</organism>
<dbReference type="InterPro" id="IPR001647">
    <property type="entry name" value="HTH_TetR"/>
</dbReference>
<keyword evidence="5" id="KW-1185">Reference proteome</keyword>
<reference evidence="4 5" key="1">
    <citation type="submission" date="2014-06" db="EMBL/GenBank/DDBJ databases">
        <title>Draft genome sequence of Paenibacillus sp. MSt1.</title>
        <authorList>
            <person name="Aw Y.K."/>
            <person name="Ong K.S."/>
            <person name="Gan H.M."/>
            <person name="Lee S.M."/>
        </authorList>
    </citation>
    <scope>NUCLEOTIDE SEQUENCE [LARGE SCALE GENOMIC DNA]</scope>
    <source>
        <strain evidence="4 5">MSt1</strain>
    </source>
</reference>
<dbReference type="PANTHER" id="PTHR43479">
    <property type="entry name" value="ACREF/ENVCD OPERON REPRESSOR-RELATED"/>
    <property type="match status" value="1"/>
</dbReference>
<dbReference type="GO" id="GO:0003677">
    <property type="term" value="F:DNA binding"/>
    <property type="evidence" value="ECO:0007669"/>
    <property type="project" value="UniProtKB-UniRule"/>
</dbReference>
<keyword evidence="1 2" id="KW-0238">DNA-binding</keyword>
<gene>
    <name evidence="4" type="ORF">ET33_13835</name>
</gene>
<proteinExistence type="predicted"/>
<evidence type="ECO:0000313" key="5">
    <source>
        <dbReference type="Proteomes" id="UP000028123"/>
    </source>
</evidence>
<protein>
    <recommendedName>
        <fullName evidence="3">HTH tetR-type domain-containing protein</fullName>
    </recommendedName>
</protein>
<comment type="caution">
    <text evidence="4">The sequence shown here is derived from an EMBL/GenBank/DDBJ whole genome shotgun (WGS) entry which is preliminary data.</text>
</comment>
<dbReference type="Gene3D" id="1.10.357.10">
    <property type="entry name" value="Tetracycline Repressor, domain 2"/>
    <property type="match status" value="1"/>
</dbReference>
<sequence>MDEDIRIFKSKQNIRRAFIELLHEKSFNKITIQDIVDKALTGRSTFYNHYMDKYDLLEQLVEQHTRAFRTLIEKRYQATRPQEVRRLIEEILNSIVMHRDEIGTLLEVHLPNADLRKNMEDILYQSSLHYLSDTVKEPSVPLDYIASLYSANVITLISWTIKNGKNPDTIELADKLQSFVFGVVQQG</sequence>
<evidence type="ECO:0000259" key="3">
    <source>
        <dbReference type="PROSITE" id="PS50977"/>
    </source>
</evidence>
<dbReference type="SUPFAM" id="SSF46689">
    <property type="entry name" value="Homeodomain-like"/>
    <property type="match status" value="1"/>
</dbReference>
<dbReference type="InterPro" id="IPR009057">
    <property type="entry name" value="Homeodomain-like_sf"/>
</dbReference>
<dbReference type="AlphaFoldDB" id="A0A081PAN0"/>
<evidence type="ECO:0000256" key="1">
    <source>
        <dbReference type="ARBA" id="ARBA00023125"/>
    </source>
</evidence>
<accession>A0A081PAN0</accession>
<dbReference type="EMBL" id="JNVM01000002">
    <property type="protein sequence ID" value="KEQ27753.1"/>
    <property type="molecule type" value="Genomic_DNA"/>
</dbReference>
<dbReference type="PANTHER" id="PTHR43479:SF7">
    <property type="entry name" value="TETR-FAMILY TRANSCRIPTIONAL REGULATOR"/>
    <property type="match status" value="1"/>
</dbReference>
<dbReference type="InterPro" id="IPR050624">
    <property type="entry name" value="HTH-type_Tx_Regulator"/>
</dbReference>